<gene>
    <name evidence="3" type="ORF">COV59_00585</name>
</gene>
<keyword evidence="1" id="KW-0812">Transmembrane</keyword>
<feature type="transmembrane region" description="Helical" evidence="1">
    <location>
        <begin position="75"/>
        <end position="97"/>
    </location>
</feature>
<proteinExistence type="predicted"/>
<comment type="caution">
    <text evidence="3">The sequence shown here is derived from an EMBL/GenBank/DDBJ whole genome shotgun (WGS) entry which is preliminary data.</text>
</comment>
<evidence type="ECO:0000256" key="1">
    <source>
        <dbReference type="SAM" id="Phobius"/>
    </source>
</evidence>
<feature type="transmembrane region" description="Helical" evidence="1">
    <location>
        <begin position="39"/>
        <end position="63"/>
    </location>
</feature>
<reference evidence="3 4" key="1">
    <citation type="submission" date="2017-09" db="EMBL/GenBank/DDBJ databases">
        <title>Depth-based differentiation of microbial function through sediment-hosted aquifers and enrichment of novel symbionts in the deep terrestrial subsurface.</title>
        <authorList>
            <person name="Probst A.J."/>
            <person name="Ladd B."/>
            <person name="Jarett J.K."/>
            <person name="Geller-Mcgrath D.E."/>
            <person name="Sieber C.M."/>
            <person name="Emerson J.B."/>
            <person name="Anantharaman K."/>
            <person name="Thomas B.C."/>
            <person name="Malmstrom R."/>
            <person name="Stieglmeier M."/>
            <person name="Klingl A."/>
            <person name="Woyke T."/>
            <person name="Ryan C.M."/>
            <person name="Banfield J.F."/>
        </authorList>
    </citation>
    <scope>NUCLEOTIDE SEQUENCE [LARGE SCALE GENOMIC DNA]</scope>
    <source>
        <strain evidence="3">CG11_big_fil_rev_8_21_14_0_20_39_34</strain>
    </source>
</reference>
<dbReference type="InterPro" id="IPR005182">
    <property type="entry name" value="YdbS-like_PH"/>
</dbReference>
<evidence type="ECO:0000313" key="4">
    <source>
        <dbReference type="Proteomes" id="UP000229600"/>
    </source>
</evidence>
<evidence type="ECO:0000259" key="2">
    <source>
        <dbReference type="Pfam" id="PF03703"/>
    </source>
</evidence>
<evidence type="ECO:0000313" key="3">
    <source>
        <dbReference type="EMBL" id="PIR04462.1"/>
    </source>
</evidence>
<feature type="domain" description="YdbS-like PH" evidence="2">
    <location>
        <begin position="107"/>
        <end position="181"/>
    </location>
</feature>
<dbReference type="EMBL" id="PCWN01000002">
    <property type="protein sequence ID" value="PIR04462.1"/>
    <property type="molecule type" value="Genomic_DNA"/>
</dbReference>
<name>A0A2H0N6E6_9BACT</name>
<keyword evidence="1" id="KW-0472">Membrane</keyword>
<protein>
    <recommendedName>
        <fullName evidence="2">YdbS-like PH domain-containing protein</fullName>
    </recommendedName>
</protein>
<accession>A0A2H0N6E6</accession>
<sequence>MKMFRVPKMKLTLISLMDIARFIKKKSYEKIELVLRRHVITFLAHVFLFALLMLAPVIFYFILKNLFPGIFEMEIIYIFLVLGTSIFYMTAYLLFFVHFLDYYLDLWIVTNDRIIDIEQFGLFSRTISELDLFRIQDVTSNVHGFFPTMLNYGNIHVKTASSNIDIVFRNVRDPNTIREQLIKLSDEDRKFHYKQDKDENQ</sequence>
<dbReference type="PANTHER" id="PTHR37938:SF1">
    <property type="entry name" value="BLL0215 PROTEIN"/>
    <property type="match status" value="1"/>
</dbReference>
<dbReference type="Proteomes" id="UP000229600">
    <property type="component" value="Unassembled WGS sequence"/>
</dbReference>
<keyword evidence="1" id="KW-1133">Transmembrane helix</keyword>
<dbReference type="AlphaFoldDB" id="A0A2H0N6E6"/>
<dbReference type="PANTHER" id="PTHR37938">
    <property type="entry name" value="BLL0215 PROTEIN"/>
    <property type="match status" value="1"/>
</dbReference>
<organism evidence="3 4">
    <name type="scientific">Candidatus Magasanikbacteria bacterium CG11_big_fil_rev_8_21_14_0_20_39_34</name>
    <dbReference type="NCBI Taxonomy" id="1974653"/>
    <lineage>
        <taxon>Bacteria</taxon>
        <taxon>Candidatus Magasanikiibacteriota</taxon>
    </lineage>
</organism>
<dbReference type="Pfam" id="PF03703">
    <property type="entry name" value="bPH_2"/>
    <property type="match status" value="1"/>
</dbReference>